<gene>
    <name evidence="2" type="ORF">HCBG_01715</name>
</gene>
<dbReference type="HOGENOM" id="CLU_014802_0_0_1"/>
<keyword evidence="3" id="KW-1185">Reference proteome</keyword>
<feature type="region of interest" description="Disordered" evidence="1">
    <location>
        <begin position="244"/>
        <end position="266"/>
    </location>
</feature>
<sequence length="728" mass="80775">MASPNDPQNSQPQFEKTQKQTARKKFAKPPVKVACLSCARVRGKNAAISLANGEAPERKKWDSPRDWAWNPFRTPAYRKFDSLAVPGAGLRHLDFPPQDQSMFDSLRVPASGDVSPPALAAEPTSNRVPSEGPSRVRVYGNEDDILNGYYIFIHQYFPIFPPAHSPITIDRPLDFPGKSSNQKLGMDTPLGYIPKSPISLAISAILALVPHPKDLKPSSPESVRLRRSYAQWFSRASLESVETESEIAESGANPSQALLNEHPIPKRPSLHPHVPVELEAILALLILSVYEYAQRGNLVKMRHRAGQAFVTAMNMSLHALPPEDSIYAEARRRAWWMTVYFAETSLQYYSVCQGSIVSTTRPTIIPNDPRFVTPYPNFASDPDCWPLLMRAQHALIAGTQFIIDLNQTLKSRGDMSYIYERMKKIDAWIRPVLAQANTAPPVSPVSGITDSEAITAQSIRKICLIKLSSALIKTHRFRAFLDIPIFIKKHCDLTCASIGYLATEADAQGSSKHCCADTSLYDIPPIPLPGQSPSSCSTTSDISGPTTSSSTWVDQDSFPFTNQQSTEICLTSALTIAHMFHTLPYPVPVYGDKDLLDLSSRAQSPSHELSAVAPRTMPSFACCAMQSSYAMLMLYYKSRVVDQNIYVEGRPLNFSEELTEELQYGLECVISAVRNYSRVFEALDGMRGNRKRFHDGIRTSAVIMQQGLSPLPHTSASRTSKPQLSNRE</sequence>
<evidence type="ECO:0000313" key="3">
    <source>
        <dbReference type="Proteomes" id="UP000001631"/>
    </source>
</evidence>
<accession>C0NFP9</accession>
<dbReference type="Proteomes" id="UP000001631">
    <property type="component" value="Unassembled WGS sequence"/>
</dbReference>
<dbReference type="RefSeq" id="XP_045290550.1">
    <property type="nucleotide sequence ID" value="XM_045428764.1"/>
</dbReference>
<proteinExistence type="predicted"/>
<feature type="region of interest" description="Disordered" evidence="1">
    <location>
        <begin position="114"/>
        <end position="133"/>
    </location>
</feature>
<protein>
    <submittedName>
        <fullName evidence="2">C6 zinc finger domain-containing protein</fullName>
    </submittedName>
</protein>
<dbReference type="VEuPathDB" id="FungiDB:I7I50_00899"/>
<evidence type="ECO:0000256" key="1">
    <source>
        <dbReference type="SAM" id="MobiDB-lite"/>
    </source>
</evidence>
<dbReference type="PANTHER" id="PTHR47431">
    <property type="entry name" value="ZN(II)2CYS6 TRANSCRIPTION FACTOR (EUROFUNG)-RELATED"/>
    <property type="match status" value="1"/>
</dbReference>
<organism evidence="2 3">
    <name type="scientific">Ajellomyces capsulatus (strain G186AR / H82 / ATCC MYA-2454 / RMSCC 2432)</name>
    <name type="common">Darling's disease fungus</name>
    <name type="synonym">Histoplasma capsulatum</name>
    <dbReference type="NCBI Taxonomy" id="447093"/>
    <lineage>
        <taxon>Eukaryota</taxon>
        <taxon>Fungi</taxon>
        <taxon>Dikarya</taxon>
        <taxon>Ascomycota</taxon>
        <taxon>Pezizomycotina</taxon>
        <taxon>Eurotiomycetes</taxon>
        <taxon>Eurotiomycetidae</taxon>
        <taxon>Onygenales</taxon>
        <taxon>Ajellomycetaceae</taxon>
        <taxon>Histoplasma</taxon>
    </lineage>
</organism>
<evidence type="ECO:0000313" key="2">
    <source>
        <dbReference type="EMBL" id="EEH10070.1"/>
    </source>
</evidence>
<name>C0NFP9_AJECG</name>
<reference evidence="2" key="1">
    <citation type="submission" date="2009-02" db="EMBL/GenBank/DDBJ databases">
        <title>The Genome Sequence of Ajellomyces capsulatus strain G186AR.</title>
        <authorList>
            <consortium name="The Broad Institute Genome Sequencing Platform"/>
            <person name="Champion M."/>
            <person name="Cuomo C."/>
            <person name="Ma L.-J."/>
            <person name="Henn M.R."/>
            <person name="Sil A."/>
            <person name="Goldman B."/>
            <person name="Young S.K."/>
            <person name="Kodira C.D."/>
            <person name="Zeng Q."/>
            <person name="Koehrsen M."/>
            <person name="Alvarado L."/>
            <person name="Berlin A."/>
            <person name="Borenstein D."/>
            <person name="Chen Z."/>
            <person name="Engels R."/>
            <person name="Freedman E."/>
            <person name="Gellesch M."/>
            <person name="Goldberg J."/>
            <person name="Griggs A."/>
            <person name="Gujja S."/>
            <person name="Heiman D."/>
            <person name="Hepburn T."/>
            <person name="Howarth C."/>
            <person name="Jen D."/>
            <person name="Larson L."/>
            <person name="Lewis B."/>
            <person name="Mehta T."/>
            <person name="Park D."/>
            <person name="Pearson M."/>
            <person name="Roberts A."/>
            <person name="Saif S."/>
            <person name="Shea T."/>
            <person name="Shenoy N."/>
            <person name="Sisk P."/>
            <person name="Stolte C."/>
            <person name="Sykes S."/>
            <person name="Walk T."/>
            <person name="White J."/>
            <person name="Yandava C."/>
            <person name="Klein B."/>
            <person name="McEwen J.G."/>
            <person name="Puccia R."/>
            <person name="Goldman G.H."/>
            <person name="Felipe M.S."/>
            <person name="Nino-Vega G."/>
            <person name="San-Blas G."/>
            <person name="Taylor J."/>
            <person name="Mendoza L."/>
            <person name="Galagan J."/>
            <person name="Nusbaum C."/>
            <person name="Birren B."/>
        </authorList>
    </citation>
    <scope>NUCLEOTIDE SEQUENCE</scope>
    <source>
        <strain evidence="2">G186AR</strain>
    </source>
</reference>
<dbReference type="AlphaFoldDB" id="C0NFP9"/>
<dbReference type="GeneID" id="69034731"/>
<feature type="compositionally biased region" description="Polar residues" evidence="1">
    <location>
        <begin position="1"/>
        <end position="15"/>
    </location>
</feature>
<feature type="region of interest" description="Disordered" evidence="1">
    <location>
        <begin position="1"/>
        <end position="28"/>
    </location>
</feature>
<dbReference type="PANTHER" id="PTHR47431:SF5">
    <property type="entry name" value="ZN(II)2CYS6 TRANSCRIPTION FACTOR (EUROFUNG)"/>
    <property type="match status" value="1"/>
</dbReference>
<dbReference type="STRING" id="447093.C0NFP9"/>
<dbReference type="InParanoid" id="C0NFP9"/>
<dbReference type="EMBL" id="GG663364">
    <property type="protein sequence ID" value="EEH10070.1"/>
    <property type="molecule type" value="Genomic_DNA"/>
</dbReference>